<name>A0A3N6QVC7_BRACR</name>
<evidence type="ECO:0000313" key="1">
    <source>
        <dbReference type="EMBL" id="KAF2613372.1"/>
    </source>
</evidence>
<reference evidence="1" key="1">
    <citation type="submission" date="2019-12" db="EMBL/GenBank/DDBJ databases">
        <title>Genome sequencing and annotation of Brassica cretica.</title>
        <authorList>
            <person name="Studholme D.J."/>
            <person name="Sarris P.F."/>
        </authorList>
    </citation>
    <scope>NUCLEOTIDE SEQUENCE</scope>
    <source>
        <strain evidence="1">PFS-102/07</strain>
        <tissue evidence="1">Leaf</tissue>
    </source>
</reference>
<comment type="caution">
    <text evidence="1">The sequence shown here is derived from an EMBL/GenBank/DDBJ whole genome shotgun (WGS) entry which is preliminary data.</text>
</comment>
<proteinExistence type="predicted"/>
<dbReference type="AlphaFoldDB" id="A0A3N6QVC7"/>
<dbReference type="EMBL" id="QGKV02000832">
    <property type="protein sequence ID" value="KAF3549991.1"/>
    <property type="molecule type" value="Genomic_DNA"/>
</dbReference>
<dbReference type="EMBL" id="QGKY02000089">
    <property type="protein sequence ID" value="KAF2613372.1"/>
    <property type="molecule type" value="Genomic_DNA"/>
</dbReference>
<keyword evidence="3" id="KW-1185">Reference proteome</keyword>
<evidence type="ECO:0000313" key="2">
    <source>
        <dbReference type="EMBL" id="KAF3549991.1"/>
    </source>
</evidence>
<sequence>MTLIRCSPGSPYDERKGDDPARHMVSGSWMDQLSMWQAVHGRPSSPYGEWVVTVSARSDFFWRFGRLGSVEDHSISNAYNVSDLSLNMDEVEAFMRLSLWSFGWGWGASGLSR</sequence>
<accession>A0A3N6QVC7</accession>
<reference evidence="2 3" key="3">
    <citation type="journal article" date="2020" name="BMC Genomics">
        <title>Intraspecific diversification of the crop wild relative Brassica cretica Lam. using demographic model selection.</title>
        <authorList>
            <person name="Kioukis A."/>
            <person name="Michalopoulou V.A."/>
            <person name="Briers L."/>
            <person name="Pirintsos S."/>
            <person name="Studholme D.J."/>
            <person name="Pavlidis P."/>
            <person name="Sarris P.F."/>
        </authorList>
    </citation>
    <scope>NUCLEOTIDE SEQUENCE [LARGE SCALE GENOMIC DNA]</scope>
    <source>
        <strain evidence="3">cv. PFS-1207/04</strain>
        <strain evidence="2">PFS-1207/04</strain>
    </source>
</reference>
<reference evidence="2" key="2">
    <citation type="submission" date="2019-12" db="EMBL/GenBank/DDBJ databases">
        <authorList>
            <person name="Studholme D.J."/>
            <person name="Sarris P."/>
        </authorList>
    </citation>
    <scope>NUCLEOTIDE SEQUENCE</scope>
    <source>
        <strain evidence="2">PFS-1207/04</strain>
        <tissue evidence="2">Leaf</tissue>
    </source>
</reference>
<dbReference type="Proteomes" id="UP000266723">
    <property type="component" value="Unassembled WGS sequence"/>
</dbReference>
<organism evidence="1">
    <name type="scientific">Brassica cretica</name>
    <name type="common">Mustard</name>
    <dbReference type="NCBI Taxonomy" id="69181"/>
    <lineage>
        <taxon>Eukaryota</taxon>
        <taxon>Viridiplantae</taxon>
        <taxon>Streptophyta</taxon>
        <taxon>Embryophyta</taxon>
        <taxon>Tracheophyta</taxon>
        <taxon>Spermatophyta</taxon>
        <taxon>Magnoliopsida</taxon>
        <taxon>eudicotyledons</taxon>
        <taxon>Gunneridae</taxon>
        <taxon>Pentapetalae</taxon>
        <taxon>rosids</taxon>
        <taxon>malvids</taxon>
        <taxon>Brassicales</taxon>
        <taxon>Brassicaceae</taxon>
        <taxon>Brassiceae</taxon>
        <taxon>Brassica</taxon>
    </lineage>
</organism>
<protein>
    <submittedName>
        <fullName evidence="1">Uncharacterized protein</fullName>
    </submittedName>
</protein>
<gene>
    <name evidence="2" type="ORF">DY000_02007322</name>
    <name evidence="1" type="ORF">F2Q70_00011837</name>
</gene>
<evidence type="ECO:0000313" key="3">
    <source>
        <dbReference type="Proteomes" id="UP000266723"/>
    </source>
</evidence>